<feature type="domain" description="Retrotransposon gag" evidence="2">
    <location>
        <begin position="264"/>
        <end position="344"/>
    </location>
</feature>
<feature type="region of interest" description="Disordered" evidence="1">
    <location>
        <begin position="383"/>
        <end position="425"/>
    </location>
</feature>
<feature type="compositionally biased region" description="Basic and acidic residues" evidence="1">
    <location>
        <begin position="400"/>
        <end position="415"/>
    </location>
</feature>
<accession>A0AAW2PN46</accession>
<reference evidence="3" key="2">
    <citation type="journal article" date="2024" name="Plant">
        <title>Genomic evolution and insights into agronomic trait innovations of Sesamum species.</title>
        <authorList>
            <person name="Miao H."/>
            <person name="Wang L."/>
            <person name="Qu L."/>
            <person name="Liu H."/>
            <person name="Sun Y."/>
            <person name="Le M."/>
            <person name="Wang Q."/>
            <person name="Wei S."/>
            <person name="Zheng Y."/>
            <person name="Lin W."/>
            <person name="Duan Y."/>
            <person name="Cao H."/>
            <person name="Xiong S."/>
            <person name="Wang X."/>
            <person name="Wei L."/>
            <person name="Li C."/>
            <person name="Ma Q."/>
            <person name="Ju M."/>
            <person name="Zhao R."/>
            <person name="Li G."/>
            <person name="Mu C."/>
            <person name="Tian Q."/>
            <person name="Mei H."/>
            <person name="Zhang T."/>
            <person name="Gao T."/>
            <person name="Zhang H."/>
        </authorList>
    </citation>
    <scope>NUCLEOTIDE SEQUENCE</scope>
    <source>
        <strain evidence="3">G02</strain>
    </source>
</reference>
<sequence>MEFLALAHRVVGTGDQVALEALTDFDGDYPGTEDANQVARSRGSRGGGRPRKASEWGRPSPTPSSIAAPYGSSPTQRASPTQWASVTTSTLYRPPPPPGNAPHQEATIQLTQEALLALIQDASARAAAQAVAQFVANHPVNPPPPSPRRSRELSSAPEEEEQRQEEVNSRISRPEVAQEQNPPQSRQPSVPPPYRGVEDPYLPLAVAPPRRSPFAPAILAEALPAGVKVSNLSEFDGSGDPQEHLDKFYAKIDWYDLSDAAYCKVFRTTLSKRALAWFNQLPAGTISSLEQLTQCFLHHFSMNKRAPKTAAFLFTIRQKENESLRDYMQRFVEAVHEVPHVNHELLASIVQQNLLPGRFKESMAGKPPATMEDLLMRSQKYIRIEESNASDPSHSTKRKGREEEKEPKKKEERKHVPPAGFTHYTPLNASRGEILVVAEQQGLINQWPRKMKDNPKRLKSDKYCRFHRDRGHTTEECHHLKNEIEK</sequence>
<feature type="region of interest" description="Disordered" evidence="1">
    <location>
        <begin position="137"/>
        <end position="197"/>
    </location>
</feature>
<proteinExistence type="predicted"/>
<organism evidence="3">
    <name type="scientific">Sesamum radiatum</name>
    <name type="common">Black benniseed</name>
    <dbReference type="NCBI Taxonomy" id="300843"/>
    <lineage>
        <taxon>Eukaryota</taxon>
        <taxon>Viridiplantae</taxon>
        <taxon>Streptophyta</taxon>
        <taxon>Embryophyta</taxon>
        <taxon>Tracheophyta</taxon>
        <taxon>Spermatophyta</taxon>
        <taxon>Magnoliopsida</taxon>
        <taxon>eudicotyledons</taxon>
        <taxon>Gunneridae</taxon>
        <taxon>Pentapetalae</taxon>
        <taxon>asterids</taxon>
        <taxon>lamiids</taxon>
        <taxon>Lamiales</taxon>
        <taxon>Pedaliaceae</taxon>
        <taxon>Sesamum</taxon>
    </lineage>
</organism>
<dbReference type="EMBL" id="JACGWJ010000017">
    <property type="protein sequence ID" value="KAL0355821.1"/>
    <property type="molecule type" value="Genomic_DNA"/>
</dbReference>
<protein>
    <recommendedName>
        <fullName evidence="2">Retrotransposon gag domain-containing protein</fullName>
    </recommendedName>
</protein>
<dbReference type="PANTHER" id="PTHR33223:SF10">
    <property type="entry name" value="AMINOTRANSFERASE-LIKE PLANT MOBILE DOMAIN-CONTAINING PROTEIN"/>
    <property type="match status" value="1"/>
</dbReference>
<feature type="region of interest" description="Disordered" evidence="1">
    <location>
        <begin position="25"/>
        <end position="104"/>
    </location>
</feature>
<feature type="compositionally biased region" description="Polar residues" evidence="1">
    <location>
        <begin position="72"/>
        <end position="91"/>
    </location>
</feature>
<evidence type="ECO:0000313" key="3">
    <source>
        <dbReference type="EMBL" id="KAL0355821.1"/>
    </source>
</evidence>
<evidence type="ECO:0000256" key="1">
    <source>
        <dbReference type="SAM" id="MobiDB-lite"/>
    </source>
</evidence>
<evidence type="ECO:0000259" key="2">
    <source>
        <dbReference type="Pfam" id="PF03732"/>
    </source>
</evidence>
<dbReference type="InterPro" id="IPR005162">
    <property type="entry name" value="Retrotrans_gag_dom"/>
</dbReference>
<dbReference type="AlphaFoldDB" id="A0AAW2PN46"/>
<comment type="caution">
    <text evidence="3">The sequence shown here is derived from an EMBL/GenBank/DDBJ whole genome shotgun (WGS) entry which is preliminary data.</text>
</comment>
<name>A0AAW2PN46_SESRA</name>
<dbReference type="Pfam" id="PF03732">
    <property type="entry name" value="Retrotrans_gag"/>
    <property type="match status" value="1"/>
</dbReference>
<reference evidence="3" key="1">
    <citation type="submission" date="2020-06" db="EMBL/GenBank/DDBJ databases">
        <authorList>
            <person name="Li T."/>
            <person name="Hu X."/>
            <person name="Zhang T."/>
            <person name="Song X."/>
            <person name="Zhang H."/>
            <person name="Dai N."/>
            <person name="Sheng W."/>
            <person name="Hou X."/>
            <person name="Wei L."/>
        </authorList>
    </citation>
    <scope>NUCLEOTIDE SEQUENCE</scope>
    <source>
        <strain evidence="3">G02</strain>
        <tissue evidence="3">Leaf</tissue>
    </source>
</reference>
<dbReference type="PANTHER" id="PTHR33223">
    <property type="entry name" value="CCHC-TYPE DOMAIN-CONTAINING PROTEIN"/>
    <property type="match status" value="1"/>
</dbReference>
<gene>
    <name evidence="3" type="ORF">Sradi_4029000</name>
</gene>